<proteinExistence type="predicted"/>
<accession>A0A2X0IML3</accession>
<dbReference type="GO" id="GO:0005737">
    <property type="term" value="C:cytoplasm"/>
    <property type="evidence" value="ECO:0007669"/>
    <property type="project" value="TreeGrafter"/>
</dbReference>
<organism evidence="3 4">
    <name type="scientific">Streptacidiphilus pinicola</name>
    <dbReference type="NCBI Taxonomy" id="2219663"/>
    <lineage>
        <taxon>Bacteria</taxon>
        <taxon>Bacillati</taxon>
        <taxon>Actinomycetota</taxon>
        <taxon>Actinomycetes</taxon>
        <taxon>Kitasatosporales</taxon>
        <taxon>Streptomycetaceae</taxon>
        <taxon>Streptacidiphilus</taxon>
    </lineage>
</organism>
<dbReference type="Gene3D" id="3.40.50.300">
    <property type="entry name" value="P-loop containing nucleotide triphosphate hydrolases"/>
    <property type="match status" value="1"/>
</dbReference>
<evidence type="ECO:0000313" key="3">
    <source>
        <dbReference type="EMBL" id="RAG86374.1"/>
    </source>
</evidence>
<keyword evidence="3" id="KW-0132">Cell division</keyword>
<sequence>MRQSSTPPRTVPLGLVSPVPPIALAERRPVVAAERLIAEMVPPPRFQQARFSTYIPDPEQPSQAEAVRVLEAFAAGLTPRDGAGAKPAKKRWFGRAAQPAVPAGPGGVYLDGGYGVGKTHLLASLWHATPGPKAFGTFVELTNLVGALGFQQAVQALSGHTLLCIDEFELDDPGDTVLVSTLLTRLAEAGVKLAATSNTLPGKLGEGRFAASDFMREIQGLASRFRSLRIDGQDYRHRGLPEAPPPYSDTQVTELAAAYGAGATLDDFDKLLAHLSDVHPSRYGALLDGVDAVFLRDVTAVPDQSTALRLVVLADRMYDRELPIVASGTAFDAIFSEEMLNGGYKKKYFRAISRLVALARDSKQIAPTS</sequence>
<dbReference type="OrthoDB" id="9774491at2"/>
<dbReference type="InterPro" id="IPR005654">
    <property type="entry name" value="ATPase_AFG1-like"/>
</dbReference>
<keyword evidence="1" id="KW-0547">Nucleotide-binding</keyword>
<gene>
    <name evidence="3" type="ORF">DN069_07050</name>
</gene>
<keyword evidence="4" id="KW-1185">Reference proteome</keyword>
<dbReference type="NCBIfam" id="NF040713">
    <property type="entry name" value="ZapE"/>
    <property type="match status" value="1"/>
</dbReference>
<dbReference type="SUPFAM" id="SSF52540">
    <property type="entry name" value="P-loop containing nucleoside triphosphate hydrolases"/>
    <property type="match status" value="1"/>
</dbReference>
<dbReference type="Pfam" id="PF03969">
    <property type="entry name" value="AFG1_ATPase"/>
    <property type="match status" value="2"/>
</dbReference>
<reference evidence="3 4" key="1">
    <citation type="submission" date="2018-06" db="EMBL/GenBank/DDBJ databases">
        <title>Streptacidiphilus pinicola sp. nov., isolated from pine grove soil.</title>
        <authorList>
            <person name="Roh S.G."/>
            <person name="Park S."/>
            <person name="Kim M.-K."/>
            <person name="Yun B.-R."/>
            <person name="Park J."/>
            <person name="Kim M.J."/>
            <person name="Kim Y.S."/>
            <person name="Kim S.B."/>
        </authorList>
    </citation>
    <scope>NUCLEOTIDE SEQUENCE [LARGE SCALE GENOMIC DNA]</scope>
    <source>
        <strain evidence="3 4">MMS16-CNU450</strain>
    </source>
</reference>
<dbReference type="GO" id="GO:0016887">
    <property type="term" value="F:ATP hydrolysis activity"/>
    <property type="evidence" value="ECO:0007669"/>
    <property type="project" value="InterPro"/>
</dbReference>
<dbReference type="RefSeq" id="WP_111499974.1">
    <property type="nucleotide sequence ID" value="NZ_QKYN01000028.1"/>
</dbReference>
<protein>
    <submittedName>
        <fullName evidence="3">Cell division protein ZapE</fullName>
    </submittedName>
</protein>
<name>A0A2X0IML3_9ACTN</name>
<evidence type="ECO:0000256" key="2">
    <source>
        <dbReference type="ARBA" id="ARBA00022840"/>
    </source>
</evidence>
<evidence type="ECO:0000313" key="4">
    <source>
        <dbReference type="Proteomes" id="UP000248889"/>
    </source>
</evidence>
<dbReference type="AlphaFoldDB" id="A0A2X0IML3"/>
<comment type="caution">
    <text evidence="3">The sequence shown here is derived from an EMBL/GenBank/DDBJ whole genome shotgun (WGS) entry which is preliminary data.</text>
</comment>
<dbReference type="EMBL" id="QKYN01000028">
    <property type="protein sequence ID" value="RAG86374.1"/>
    <property type="molecule type" value="Genomic_DNA"/>
</dbReference>
<dbReference type="PANTHER" id="PTHR12169:SF6">
    <property type="entry name" value="AFG1-LIKE ATPASE"/>
    <property type="match status" value="1"/>
</dbReference>
<evidence type="ECO:0000256" key="1">
    <source>
        <dbReference type="ARBA" id="ARBA00022741"/>
    </source>
</evidence>
<keyword evidence="2" id="KW-0067">ATP-binding</keyword>
<dbReference type="GO" id="GO:0005524">
    <property type="term" value="F:ATP binding"/>
    <property type="evidence" value="ECO:0007669"/>
    <property type="project" value="UniProtKB-KW"/>
</dbReference>
<dbReference type="GO" id="GO:0051301">
    <property type="term" value="P:cell division"/>
    <property type="evidence" value="ECO:0007669"/>
    <property type="project" value="UniProtKB-KW"/>
</dbReference>
<dbReference type="Proteomes" id="UP000248889">
    <property type="component" value="Unassembled WGS sequence"/>
</dbReference>
<keyword evidence="3" id="KW-0131">Cell cycle</keyword>
<dbReference type="InterPro" id="IPR027417">
    <property type="entry name" value="P-loop_NTPase"/>
</dbReference>
<dbReference type="PANTHER" id="PTHR12169">
    <property type="entry name" value="ATPASE N2B"/>
    <property type="match status" value="1"/>
</dbReference>